<dbReference type="EMBL" id="FMHW01000002">
    <property type="protein sequence ID" value="SCL25334.1"/>
    <property type="molecule type" value="Genomic_DNA"/>
</dbReference>
<feature type="domain" description="Asparagine synthetase" evidence="1">
    <location>
        <begin position="219"/>
        <end position="600"/>
    </location>
</feature>
<dbReference type="Proteomes" id="UP000198959">
    <property type="component" value="Unassembled WGS sequence"/>
</dbReference>
<dbReference type="RefSeq" id="WP_091641991.1">
    <property type="nucleotide sequence ID" value="NZ_FMHW01000002.1"/>
</dbReference>
<dbReference type="InterPro" id="IPR014729">
    <property type="entry name" value="Rossmann-like_a/b/a_fold"/>
</dbReference>
<evidence type="ECO:0000313" key="2">
    <source>
        <dbReference type="EMBL" id="SCL25334.1"/>
    </source>
</evidence>
<protein>
    <submittedName>
        <fullName evidence="2">Asparagine synthase (Glutamine-hydrolysing)</fullName>
    </submittedName>
</protein>
<dbReference type="Gene3D" id="3.40.50.620">
    <property type="entry name" value="HUPs"/>
    <property type="match status" value="2"/>
</dbReference>
<evidence type="ECO:0000259" key="1">
    <source>
        <dbReference type="Pfam" id="PF00733"/>
    </source>
</evidence>
<organism evidence="2 3">
    <name type="scientific">Micromonospora pallida</name>
    <dbReference type="NCBI Taxonomy" id="145854"/>
    <lineage>
        <taxon>Bacteria</taxon>
        <taxon>Bacillati</taxon>
        <taxon>Actinomycetota</taxon>
        <taxon>Actinomycetes</taxon>
        <taxon>Micromonosporales</taxon>
        <taxon>Micromonosporaceae</taxon>
        <taxon>Micromonospora</taxon>
    </lineage>
</organism>
<gene>
    <name evidence="2" type="ORF">GA0074692_1941</name>
</gene>
<dbReference type="GO" id="GO:0006529">
    <property type="term" value="P:asparagine biosynthetic process"/>
    <property type="evidence" value="ECO:0007669"/>
    <property type="project" value="InterPro"/>
</dbReference>
<keyword evidence="3" id="KW-1185">Reference proteome</keyword>
<dbReference type="AlphaFoldDB" id="A0A1C6S789"/>
<proteinExistence type="predicted"/>
<dbReference type="GO" id="GO:0004066">
    <property type="term" value="F:asparagine synthase (glutamine-hydrolyzing) activity"/>
    <property type="evidence" value="ECO:0007669"/>
    <property type="project" value="InterPro"/>
</dbReference>
<sequence length="609" mass="64789">MASLPRIDPALSWFVMVPDTDAGAALLDPPAPRLPGLRIITHASGRPWLVGHWSDGEVAVGEQGDRRLAVLGEHLLTGPDLWRLAAGTADPGQWCAAVAAAPGSFHVAVSADGGTHLHGTLSGYRRVYFGRAGAVTVAADRADAVAALLDAPVDTDRLTLRLLAPYAPWPLCWQPVWRGVEALRPDQRLVLRADAAPRTVTRWQPPEPTLGLAEAADGLRRALTDAVRVRTDAGGVVSTDLSGTDSTALCALAATGPADVVALTSVSVDPLDDDLPWATRAVQALGTVVHEVVPAEVNPLPYTGALDGADRFDEPTAAVMYRASFLALSDRAAAHGARVRLTGFGGDELLTADPGLQLTLLRTHPRTAWRQLRVMRAAYRWPRGAVLRAVLDRRGYADWMATLARDLTAGWPAMDRPPLGWELPIGVAPWATPDAVAALRGLLAGAAAQATPLAADPGTHNRLAAIHAGAANTRHMAQLTAGHGVPMAAPYLDDAVVTACLAVRLADVTDPGRYKPLLRAAMRDVLPAPLLERSGKADTSIAAERGALAYRDRLLDLAEHSRLAERGLVDPARLRAALRSPGERTWYELDQTLACETWLRTVDTVPTRL</sequence>
<dbReference type="OrthoDB" id="7053173at2"/>
<reference evidence="3" key="1">
    <citation type="submission" date="2016-06" db="EMBL/GenBank/DDBJ databases">
        <authorList>
            <person name="Varghese N."/>
            <person name="Submissions Spin"/>
        </authorList>
    </citation>
    <scope>NUCLEOTIDE SEQUENCE [LARGE SCALE GENOMIC DNA]</scope>
    <source>
        <strain evidence="3">DSM 43817</strain>
    </source>
</reference>
<name>A0A1C6S789_9ACTN</name>
<evidence type="ECO:0000313" key="3">
    <source>
        <dbReference type="Proteomes" id="UP000198959"/>
    </source>
</evidence>
<dbReference type="Pfam" id="PF00733">
    <property type="entry name" value="Asn_synthase"/>
    <property type="match status" value="1"/>
</dbReference>
<dbReference type="InterPro" id="IPR001962">
    <property type="entry name" value="Asn_synthase"/>
</dbReference>
<accession>A0A1C6S789</accession>
<dbReference type="STRING" id="145854.GA0074692_1941"/>
<dbReference type="SUPFAM" id="SSF52402">
    <property type="entry name" value="Adenine nucleotide alpha hydrolases-like"/>
    <property type="match status" value="1"/>
</dbReference>